<accession>A0A0E9W4M5</accession>
<reference evidence="1" key="1">
    <citation type="submission" date="2014-11" db="EMBL/GenBank/DDBJ databases">
        <authorList>
            <person name="Amaro Gonzalez C."/>
        </authorList>
    </citation>
    <scope>NUCLEOTIDE SEQUENCE</scope>
</reference>
<evidence type="ECO:0000313" key="1">
    <source>
        <dbReference type="EMBL" id="JAH85292.1"/>
    </source>
</evidence>
<organism evidence="1">
    <name type="scientific">Anguilla anguilla</name>
    <name type="common">European freshwater eel</name>
    <name type="synonym">Muraena anguilla</name>
    <dbReference type="NCBI Taxonomy" id="7936"/>
    <lineage>
        <taxon>Eukaryota</taxon>
        <taxon>Metazoa</taxon>
        <taxon>Chordata</taxon>
        <taxon>Craniata</taxon>
        <taxon>Vertebrata</taxon>
        <taxon>Euteleostomi</taxon>
        <taxon>Actinopterygii</taxon>
        <taxon>Neopterygii</taxon>
        <taxon>Teleostei</taxon>
        <taxon>Anguilliformes</taxon>
        <taxon>Anguillidae</taxon>
        <taxon>Anguilla</taxon>
    </lineage>
</organism>
<proteinExistence type="predicted"/>
<dbReference type="AlphaFoldDB" id="A0A0E9W4M5"/>
<reference evidence="1" key="2">
    <citation type="journal article" date="2015" name="Fish Shellfish Immunol.">
        <title>Early steps in the European eel (Anguilla anguilla)-Vibrio vulnificus interaction in the gills: Role of the RtxA13 toxin.</title>
        <authorList>
            <person name="Callol A."/>
            <person name="Pajuelo D."/>
            <person name="Ebbesson L."/>
            <person name="Teles M."/>
            <person name="MacKenzie S."/>
            <person name="Amaro C."/>
        </authorList>
    </citation>
    <scope>NUCLEOTIDE SEQUENCE</scope>
</reference>
<name>A0A0E9W4M5_ANGAN</name>
<sequence>MGALGCLSEYDISKFLQGIKEIKAEWESRSFIYISYARPGLARTYKRFPFTVHTGDEDRSLNHLCVG</sequence>
<protein>
    <submittedName>
        <fullName evidence="1">Uncharacterized protein</fullName>
    </submittedName>
</protein>
<dbReference type="EMBL" id="GBXM01023285">
    <property type="protein sequence ID" value="JAH85292.1"/>
    <property type="molecule type" value="Transcribed_RNA"/>
</dbReference>